<dbReference type="Proteomes" id="UP000275078">
    <property type="component" value="Unassembled WGS sequence"/>
</dbReference>
<feature type="compositionally biased region" description="Basic and acidic residues" evidence="3">
    <location>
        <begin position="88"/>
        <end position="102"/>
    </location>
</feature>
<evidence type="ECO:0000256" key="1">
    <source>
        <dbReference type="ARBA" id="ARBA00006502"/>
    </source>
</evidence>
<feature type="region of interest" description="Disordered" evidence="3">
    <location>
        <begin position="147"/>
        <end position="166"/>
    </location>
</feature>
<feature type="compositionally biased region" description="Basic and acidic residues" evidence="3">
    <location>
        <begin position="28"/>
        <end position="41"/>
    </location>
</feature>
<gene>
    <name evidence="5" type="ORF">BJ508DRAFT_304753</name>
</gene>
<dbReference type="AlphaFoldDB" id="A0A3N4INW7"/>
<dbReference type="Pfam" id="PF15477">
    <property type="entry name" value="SMAP"/>
    <property type="match status" value="1"/>
</dbReference>
<accession>A0A3N4INW7</accession>
<reference evidence="5 6" key="1">
    <citation type="journal article" date="2018" name="Nat. Ecol. Evol.">
        <title>Pezizomycetes genomes reveal the molecular basis of ectomycorrhizal truffle lifestyle.</title>
        <authorList>
            <person name="Murat C."/>
            <person name="Payen T."/>
            <person name="Noel B."/>
            <person name="Kuo A."/>
            <person name="Morin E."/>
            <person name="Chen J."/>
            <person name="Kohler A."/>
            <person name="Krizsan K."/>
            <person name="Balestrini R."/>
            <person name="Da Silva C."/>
            <person name="Montanini B."/>
            <person name="Hainaut M."/>
            <person name="Levati E."/>
            <person name="Barry K.W."/>
            <person name="Belfiori B."/>
            <person name="Cichocki N."/>
            <person name="Clum A."/>
            <person name="Dockter R.B."/>
            <person name="Fauchery L."/>
            <person name="Guy J."/>
            <person name="Iotti M."/>
            <person name="Le Tacon F."/>
            <person name="Lindquist E.A."/>
            <person name="Lipzen A."/>
            <person name="Malagnac F."/>
            <person name="Mello A."/>
            <person name="Molinier V."/>
            <person name="Miyauchi S."/>
            <person name="Poulain J."/>
            <person name="Riccioni C."/>
            <person name="Rubini A."/>
            <person name="Sitrit Y."/>
            <person name="Splivallo R."/>
            <person name="Traeger S."/>
            <person name="Wang M."/>
            <person name="Zifcakova L."/>
            <person name="Wipf D."/>
            <person name="Zambonelli A."/>
            <person name="Paolocci F."/>
            <person name="Nowrousian M."/>
            <person name="Ottonello S."/>
            <person name="Baldrian P."/>
            <person name="Spatafora J.W."/>
            <person name="Henrissat B."/>
            <person name="Nagy L.G."/>
            <person name="Aury J.M."/>
            <person name="Wincker P."/>
            <person name="Grigoriev I.V."/>
            <person name="Bonfante P."/>
            <person name="Martin F.M."/>
        </authorList>
    </citation>
    <scope>NUCLEOTIDE SEQUENCE [LARGE SCALE GENOMIC DNA]</scope>
    <source>
        <strain evidence="5 6">RN42</strain>
    </source>
</reference>
<evidence type="ECO:0000313" key="6">
    <source>
        <dbReference type="Proteomes" id="UP000275078"/>
    </source>
</evidence>
<organism evidence="5 6">
    <name type="scientific">Ascobolus immersus RN42</name>
    <dbReference type="NCBI Taxonomy" id="1160509"/>
    <lineage>
        <taxon>Eukaryota</taxon>
        <taxon>Fungi</taxon>
        <taxon>Dikarya</taxon>
        <taxon>Ascomycota</taxon>
        <taxon>Pezizomycotina</taxon>
        <taxon>Pezizomycetes</taxon>
        <taxon>Pezizales</taxon>
        <taxon>Ascobolaceae</taxon>
        <taxon>Ascobolus</taxon>
    </lineage>
</organism>
<comment type="similarity">
    <text evidence="1">Belongs to the SMAP family.</text>
</comment>
<feature type="compositionally biased region" description="Polar residues" evidence="3">
    <location>
        <begin position="103"/>
        <end position="119"/>
    </location>
</feature>
<proteinExistence type="inferred from homology"/>
<feature type="domain" description="Small acidic protein-like" evidence="4">
    <location>
        <begin position="121"/>
        <end position="194"/>
    </location>
</feature>
<feature type="region of interest" description="Disordered" evidence="3">
    <location>
        <begin position="1"/>
        <end position="20"/>
    </location>
</feature>
<feature type="compositionally biased region" description="Low complexity" evidence="3">
    <location>
        <begin position="42"/>
        <end position="53"/>
    </location>
</feature>
<dbReference type="PANTHER" id="PTHR22175:SF0">
    <property type="entry name" value="SMALL ACIDIC PROTEIN"/>
    <property type="match status" value="1"/>
</dbReference>
<evidence type="ECO:0000256" key="2">
    <source>
        <dbReference type="ARBA" id="ARBA00016161"/>
    </source>
</evidence>
<name>A0A3N4INW7_ASCIM</name>
<dbReference type="OrthoDB" id="10066125at2759"/>
<evidence type="ECO:0000256" key="3">
    <source>
        <dbReference type="SAM" id="MobiDB-lite"/>
    </source>
</evidence>
<evidence type="ECO:0000259" key="4">
    <source>
        <dbReference type="Pfam" id="PF15477"/>
    </source>
</evidence>
<feature type="compositionally biased region" description="Basic and acidic residues" evidence="3">
    <location>
        <begin position="58"/>
        <end position="79"/>
    </location>
</feature>
<feature type="region of interest" description="Disordered" evidence="3">
    <location>
        <begin position="172"/>
        <end position="195"/>
    </location>
</feature>
<dbReference type="InterPro" id="IPR026714">
    <property type="entry name" value="SMAP"/>
</dbReference>
<evidence type="ECO:0000313" key="5">
    <source>
        <dbReference type="EMBL" id="RPA83294.1"/>
    </source>
</evidence>
<dbReference type="InterPro" id="IPR028124">
    <property type="entry name" value="SMAP_dom"/>
</dbReference>
<dbReference type="EMBL" id="ML119665">
    <property type="protein sequence ID" value="RPA83294.1"/>
    <property type="molecule type" value="Genomic_DNA"/>
</dbReference>
<protein>
    <recommendedName>
        <fullName evidence="2">Small acidic protein</fullName>
    </recommendedName>
</protein>
<keyword evidence="6" id="KW-1185">Reference proteome</keyword>
<sequence length="195" mass="21723">MKDAEKKAVLEKVKQVEKEELEKIEKRLKEWRESQRKETTKSELSNTKSTSSKSSKKAKPEEKESEDKDVDKKRREKSSADSYSTKSTSEKSSKKGKTESKSAPKSSPKQDSSTETINPKWQEAAVALEGDNSRKSKFMRLMGAGKVDVPSPATVGSAGKLKGELKKREEELGKQFEHGLMMKNEAGAKRRGLGA</sequence>
<dbReference type="PANTHER" id="PTHR22175">
    <property type="entry name" value="SMALL ACIDIC PROTEIN-RELATED"/>
    <property type="match status" value="1"/>
</dbReference>
<feature type="region of interest" description="Disordered" evidence="3">
    <location>
        <begin position="28"/>
        <end position="129"/>
    </location>
</feature>